<dbReference type="RefSeq" id="WP_380804311.1">
    <property type="nucleotide sequence ID" value="NZ_JBHSFZ010000018.1"/>
</dbReference>
<dbReference type="InterPro" id="IPR036291">
    <property type="entry name" value="NAD(P)-bd_dom_sf"/>
</dbReference>
<dbReference type="InterPro" id="IPR051397">
    <property type="entry name" value="Zn-ADH-like_protein"/>
</dbReference>
<dbReference type="GO" id="GO:0016491">
    <property type="term" value="F:oxidoreductase activity"/>
    <property type="evidence" value="ECO:0007669"/>
    <property type="project" value="UniProtKB-KW"/>
</dbReference>
<dbReference type="InterPro" id="IPR020843">
    <property type="entry name" value="ER"/>
</dbReference>
<dbReference type="Pfam" id="PF08240">
    <property type="entry name" value="ADH_N"/>
    <property type="match status" value="1"/>
</dbReference>
<dbReference type="SUPFAM" id="SSF50129">
    <property type="entry name" value="GroES-like"/>
    <property type="match status" value="1"/>
</dbReference>
<dbReference type="SUPFAM" id="SSF51735">
    <property type="entry name" value="NAD(P)-binding Rossmann-fold domains"/>
    <property type="match status" value="1"/>
</dbReference>
<dbReference type="Gene3D" id="3.90.180.10">
    <property type="entry name" value="Medium-chain alcohol dehydrogenases, catalytic domain"/>
    <property type="match status" value="1"/>
</dbReference>
<dbReference type="Pfam" id="PF00107">
    <property type="entry name" value="ADH_zinc_N"/>
    <property type="match status" value="1"/>
</dbReference>
<proteinExistence type="predicted"/>
<protein>
    <submittedName>
        <fullName evidence="2">NADPH:quinone oxidoreductase family protein</fullName>
        <ecNumber evidence="2">1.-.-.-</ecNumber>
    </submittedName>
</protein>
<dbReference type="Gene3D" id="3.40.50.720">
    <property type="entry name" value="NAD(P)-binding Rossmann-like Domain"/>
    <property type="match status" value="1"/>
</dbReference>
<dbReference type="CDD" id="cd08241">
    <property type="entry name" value="QOR1"/>
    <property type="match status" value="1"/>
</dbReference>
<dbReference type="InterPro" id="IPR013154">
    <property type="entry name" value="ADH-like_N"/>
</dbReference>
<dbReference type="InterPro" id="IPR011032">
    <property type="entry name" value="GroES-like_sf"/>
</dbReference>
<comment type="caution">
    <text evidence="2">The sequence shown here is derived from an EMBL/GenBank/DDBJ whole genome shotgun (WGS) entry which is preliminary data.</text>
</comment>
<evidence type="ECO:0000313" key="3">
    <source>
        <dbReference type="Proteomes" id="UP001595957"/>
    </source>
</evidence>
<dbReference type="EMBL" id="JBHSFZ010000018">
    <property type="protein sequence ID" value="MFC4594520.1"/>
    <property type="molecule type" value="Genomic_DNA"/>
</dbReference>
<organism evidence="2 3">
    <name type="scientific">Sphingobium tyrosinilyticum</name>
    <dbReference type="NCBI Taxonomy" id="2715436"/>
    <lineage>
        <taxon>Bacteria</taxon>
        <taxon>Pseudomonadati</taxon>
        <taxon>Pseudomonadota</taxon>
        <taxon>Alphaproteobacteria</taxon>
        <taxon>Sphingomonadales</taxon>
        <taxon>Sphingomonadaceae</taxon>
        <taxon>Sphingobium</taxon>
    </lineage>
</organism>
<sequence>MRAFQLTDYVGPDGLVPVDVPEPTPGQDELLVDVKAIGINFPDLLMTKGQYQFRPELPAIPGCEISGDVLTAPAGSGLQTGDRVAAFIWQGGFAERATVPLRAVMPISQTMDHADAAAIVVNYHTVHFALSRRGHIRAGERVLVMGAGGGIGTAAIQIANGFGAHVIAGVANEAQIAVARAAGAADVLTLEPGFAKAVKVLSGDRGVDIVVDPVGDWLFDEALRVLAPEGRLLVIGFAAGEIPQVKVNRLLLRNISVVGAAFGAFLDLDPGLMAEQGRSLMEMAAAGHVRPQIGQRFSFAELPTALNKLSTGGIAGKAVVAL</sequence>
<dbReference type="PANTHER" id="PTHR43677">
    <property type="entry name" value="SHORT-CHAIN DEHYDROGENASE/REDUCTASE"/>
    <property type="match status" value="1"/>
</dbReference>
<dbReference type="EC" id="1.-.-.-" evidence="2"/>
<dbReference type="Proteomes" id="UP001595957">
    <property type="component" value="Unassembled WGS sequence"/>
</dbReference>
<feature type="domain" description="Enoyl reductase (ER)" evidence="1">
    <location>
        <begin position="11"/>
        <end position="320"/>
    </location>
</feature>
<dbReference type="PANTHER" id="PTHR43677:SF4">
    <property type="entry name" value="QUINONE OXIDOREDUCTASE-LIKE PROTEIN 2"/>
    <property type="match status" value="1"/>
</dbReference>
<dbReference type="InterPro" id="IPR013149">
    <property type="entry name" value="ADH-like_C"/>
</dbReference>
<name>A0ABV9F0S6_9SPHN</name>
<gene>
    <name evidence="2" type="ORF">ACFO3E_10000</name>
</gene>
<evidence type="ECO:0000259" key="1">
    <source>
        <dbReference type="SMART" id="SM00829"/>
    </source>
</evidence>
<evidence type="ECO:0000313" key="2">
    <source>
        <dbReference type="EMBL" id="MFC4594520.1"/>
    </source>
</evidence>
<dbReference type="SMART" id="SM00829">
    <property type="entry name" value="PKS_ER"/>
    <property type="match status" value="1"/>
</dbReference>
<keyword evidence="2" id="KW-0560">Oxidoreductase</keyword>
<keyword evidence="3" id="KW-1185">Reference proteome</keyword>
<reference evidence="3" key="1">
    <citation type="journal article" date="2019" name="Int. J. Syst. Evol. Microbiol.">
        <title>The Global Catalogue of Microorganisms (GCM) 10K type strain sequencing project: providing services to taxonomists for standard genome sequencing and annotation.</title>
        <authorList>
            <consortium name="The Broad Institute Genomics Platform"/>
            <consortium name="The Broad Institute Genome Sequencing Center for Infectious Disease"/>
            <person name="Wu L."/>
            <person name="Ma J."/>
        </authorList>
    </citation>
    <scope>NUCLEOTIDE SEQUENCE [LARGE SCALE GENOMIC DNA]</scope>
    <source>
        <strain evidence="3">NBRC 103632</strain>
    </source>
</reference>
<accession>A0ABV9F0S6</accession>